<comment type="caution">
    <text evidence="4">The sequence shown here is derived from an EMBL/GenBank/DDBJ whole genome shotgun (WGS) entry which is preliminary data.</text>
</comment>
<evidence type="ECO:0000313" key="5">
    <source>
        <dbReference type="Proteomes" id="UP000548632"/>
    </source>
</evidence>
<dbReference type="InterPro" id="IPR025282">
    <property type="entry name" value="DUF4214"/>
</dbReference>
<feature type="signal peptide" evidence="1">
    <location>
        <begin position="1"/>
        <end position="27"/>
    </location>
</feature>
<sequence>MRTNSHAVLFIVALLISVITLPTSAVAFGLNDTGITTCSDEDSNGLPCPVDGFPGQDAEYGRDAAAAAGTLVKIGGGDAGFDFTKLDANGNELPASATDHTCVRDNVTGLMWQAGQSDWTYTFDQTANYVSTVNNTGLCGFNDWRMPSVKELVSIVNYNSYDPAIDANYFPDSSSWFWSGSPYAGSSYYAWYVHFSDGGANYNDRDVGYHVRLVRAGQFFDTFDTFNDNHDGTVTQVNTELMWAKCSEGQTGTNCSGDADEMTWSEALTAANNSRLGGYDDWRLPSVKELQALVDYSTDWPAIDSSAFPNTPSSWFWSGSPDANYSGFAWCVVFYNGNANDYCRSSNYHVRLVRDVQPMNIAVRNNEWRITEIYIATLGYAPDNEGLQYWVNNLSGGTWTPTTVAQAFFDNESVQALYPADQGHDALIDALYHNIFNRAPDNAGKNYWLGELNAGRFTRDQMIIALIDGGWANANAATDMARFGNQVRVGLAFAAAQAERGIVYTDLSPAQQTHLRQIGADVLTTVTADNATVTAAIEQIAGLLERL</sequence>
<name>A0A839H2K5_9GAMM</name>
<dbReference type="Proteomes" id="UP000548632">
    <property type="component" value="Unassembled WGS sequence"/>
</dbReference>
<evidence type="ECO:0000313" key="4">
    <source>
        <dbReference type="EMBL" id="MBB1124725.1"/>
    </source>
</evidence>
<dbReference type="EMBL" id="JABVCQ010000001">
    <property type="protein sequence ID" value="MBB1124725.1"/>
    <property type="molecule type" value="Genomic_DNA"/>
</dbReference>
<feature type="domain" description="Lcl C-terminal" evidence="2">
    <location>
        <begin position="232"/>
        <end position="354"/>
    </location>
</feature>
<proteinExistence type="predicted"/>
<evidence type="ECO:0000256" key="1">
    <source>
        <dbReference type="SAM" id="SignalP"/>
    </source>
</evidence>
<keyword evidence="1" id="KW-0732">Signal</keyword>
<protein>
    <submittedName>
        <fullName evidence="4">DUF1566 domain-containing protein</fullName>
    </submittedName>
</protein>
<dbReference type="Pfam" id="PF07603">
    <property type="entry name" value="Lcl_C"/>
    <property type="match status" value="2"/>
</dbReference>
<dbReference type="PANTHER" id="PTHR35812:SF1">
    <property type="entry name" value="LIPOPROTEIN"/>
    <property type="match status" value="1"/>
</dbReference>
<evidence type="ECO:0000259" key="3">
    <source>
        <dbReference type="Pfam" id="PF13946"/>
    </source>
</evidence>
<feature type="domain" description="Lcl C-terminal" evidence="2">
    <location>
        <begin position="102"/>
        <end position="215"/>
    </location>
</feature>
<dbReference type="InterPro" id="IPR011460">
    <property type="entry name" value="Lcl_C"/>
</dbReference>
<dbReference type="InterPro" id="IPR038255">
    <property type="entry name" value="PBS_linker_sf"/>
</dbReference>
<dbReference type="Pfam" id="PF13946">
    <property type="entry name" value="DUF4214"/>
    <property type="match status" value="1"/>
</dbReference>
<dbReference type="Gene3D" id="1.10.3130.20">
    <property type="entry name" value="Phycobilisome linker domain"/>
    <property type="match status" value="1"/>
</dbReference>
<evidence type="ECO:0000259" key="2">
    <source>
        <dbReference type="Pfam" id="PF07603"/>
    </source>
</evidence>
<gene>
    <name evidence="4" type="ORF">HUK38_00580</name>
</gene>
<feature type="domain" description="DUF4214" evidence="3">
    <location>
        <begin position="405"/>
        <end position="467"/>
    </location>
</feature>
<organism evidence="4 5">
    <name type="scientific">Thiospirillum jenense</name>
    <dbReference type="NCBI Taxonomy" id="1653858"/>
    <lineage>
        <taxon>Bacteria</taxon>
        <taxon>Pseudomonadati</taxon>
        <taxon>Pseudomonadota</taxon>
        <taxon>Gammaproteobacteria</taxon>
        <taxon>Chromatiales</taxon>
        <taxon>Chromatiaceae</taxon>
        <taxon>Thiospirillum</taxon>
    </lineage>
</organism>
<dbReference type="AlphaFoldDB" id="A0A839H2K5"/>
<keyword evidence="5" id="KW-1185">Reference proteome</keyword>
<feature type="chain" id="PRO_5032582626" evidence="1">
    <location>
        <begin position="28"/>
        <end position="547"/>
    </location>
</feature>
<dbReference type="PANTHER" id="PTHR35812">
    <property type="entry name" value="LIPOPROTEIN"/>
    <property type="match status" value="1"/>
</dbReference>
<accession>A0A839H2K5</accession>
<dbReference type="RefSeq" id="WP_182581823.1">
    <property type="nucleotide sequence ID" value="NZ_JABVCQ010000001.1"/>
</dbReference>
<reference evidence="4 5" key="1">
    <citation type="journal article" date="2020" name="Arch. Microbiol.">
        <title>The genome sequence of the giant phototrophic gammaproteobacterium Thiospirillum jenense gives insight into its physiological properties and phylogenetic relationships.</title>
        <authorList>
            <person name="Imhoff J.F."/>
            <person name="Meyer T.E."/>
            <person name="Kyndt J.A."/>
        </authorList>
    </citation>
    <scope>NUCLEOTIDE SEQUENCE [LARGE SCALE GENOMIC DNA]</scope>
    <source>
        <strain evidence="4 5">DSM 216</strain>
    </source>
</reference>